<dbReference type="Proteomes" id="UP000037510">
    <property type="component" value="Unassembled WGS sequence"/>
</dbReference>
<dbReference type="PANTHER" id="PTHR47330:SF1">
    <property type="entry name" value="POLY(U)-BINDING-SPLICING FACTOR PUF60"/>
    <property type="match status" value="1"/>
</dbReference>
<dbReference type="Gene3D" id="3.60.10.10">
    <property type="entry name" value="Endonuclease/exonuclease/phosphatase"/>
    <property type="match status" value="1"/>
</dbReference>
<evidence type="ECO:0000256" key="2">
    <source>
        <dbReference type="PROSITE-ProRule" id="PRU00176"/>
    </source>
</evidence>
<dbReference type="SUPFAM" id="SSF57903">
    <property type="entry name" value="FYVE/PHD zinc finger"/>
    <property type="match status" value="1"/>
</dbReference>
<name>A0A0L7LKW3_OPEBR</name>
<dbReference type="SUPFAM" id="SSF56219">
    <property type="entry name" value="DNase I-like"/>
    <property type="match status" value="1"/>
</dbReference>
<evidence type="ECO:0000256" key="1">
    <source>
        <dbReference type="ARBA" id="ARBA00022884"/>
    </source>
</evidence>
<protein>
    <submittedName>
        <fullName evidence="5">Poly U binding factor 68kD</fullName>
    </submittedName>
</protein>
<dbReference type="GO" id="GO:0003723">
    <property type="term" value="F:RNA binding"/>
    <property type="evidence" value="ECO:0007669"/>
    <property type="project" value="UniProtKB-UniRule"/>
</dbReference>
<proteinExistence type="predicted"/>
<feature type="domain" description="RRM" evidence="4">
    <location>
        <begin position="121"/>
        <end position="189"/>
    </location>
</feature>
<dbReference type="InterPro" id="IPR036691">
    <property type="entry name" value="Endo/exonu/phosph_ase_sf"/>
</dbReference>
<dbReference type="SUPFAM" id="SSF54928">
    <property type="entry name" value="RNA-binding domain, RBD"/>
    <property type="match status" value="1"/>
</dbReference>
<dbReference type="InterPro" id="IPR051974">
    <property type="entry name" value="PUF60_regulator"/>
</dbReference>
<feature type="non-terminal residue" evidence="5">
    <location>
        <position position="960"/>
    </location>
</feature>
<dbReference type="GO" id="GO:0003824">
    <property type="term" value="F:catalytic activity"/>
    <property type="evidence" value="ECO:0007669"/>
    <property type="project" value="InterPro"/>
</dbReference>
<dbReference type="GO" id="GO:0006376">
    <property type="term" value="P:mRNA splice site recognition"/>
    <property type="evidence" value="ECO:0007669"/>
    <property type="project" value="TreeGrafter"/>
</dbReference>
<dbReference type="CDD" id="cd12370">
    <property type="entry name" value="RRM1_PUF60"/>
    <property type="match status" value="1"/>
</dbReference>
<dbReference type="Pfam" id="PF00076">
    <property type="entry name" value="RRM_1"/>
    <property type="match status" value="2"/>
</dbReference>
<dbReference type="InterPro" id="IPR034209">
    <property type="entry name" value="PUF60_RRM1"/>
</dbReference>
<sequence>MELMSSPVFGQMQVSAGPGALQPPLPPPLPPLHPHPHPHPASSAAVDLYGPWRQAGRYKDPYGPSRQAGRYKDPGGPWRQAGQYKDPGGPWRQAGRYKKAAGPWRQAGRYKDTGGPWRQASRVYVGSISFELKEDTIRQAFLPFGPIKSINMSWDPVTQKHKGFAFVEYEIPEAAQLSLEQMNGVMLGGSVFEAFGPITYCKLAYGASAHKHKGYGFLEYGSLAAALEAIASMNLFDLGGQYLRVGRAITPPNALAGPPAPTAMPTAAAVAAAAATAKIQLSISKTNYPNPRMGAKCNACGNFIKSTGVATCTCSKCFGIYHKACITPLEMLRVIGPEWVCSECATRTPKGDNTPAKSDARDSQQASPFESCQVATLASMPSAPTLDMSKMHSEFSEWIIEMREFRQEMSEFRSSLQGLSTRMDSFESRLDTIEQKREEPCAELASLWTQVATLQQELNARDQDALLSDLEIGQLSEEKGENVVHTVTVLAAKLGVVIEERDIVFAERVGVAQGAGSGAEPLRPRRIVVRLARRGLRDSLLQGARVRRTLTAADAGQAAGAGPRIFVNERLSRCNRNLFYRAREECRKAHWRFVWTNRGRVHVRQADVLCPVSKITLLSFLVTICPKILTHCFGYSLLEARRVFLKSPKLNLKVGFFNAGSLNTGHDEFIVAMDHTSPDLLAINESWLRPGQGDCAPKLPGYRLYLSPRPDHIRQGRGGGVAFYVRKGLRVQLIPYPVASTVEQMWLKLNVCGKKIIVGTAYRPQWLQVDTFLDANTDSVSSFLNCDNVILLGDFNINMLDACDNKTKLLVQFLDCMKLNQFIKQPTHFTSHSQTLIDLVCSDAKVSNVLVKHDPDLGAHAMLLVDFKIIKVKPSPRLVTFRPLKDILIDIFMNDLNSVDWAHFKLPLDLNVLSSDFTCIINSLFDKHAPLKTRKFKGPPHPWITSTVKDMIKIRNEYYN</sequence>
<keyword evidence="6" id="KW-1185">Reference proteome</keyword>
<evidence type="ECO:0000259" key="4">
    <source>
        <dbReference type="PROSITE" id="PS50102"/>
    </source>
</evidence>
<dbReference type="PROSITE" id="PS50102">
    <property type="entry name" value="RRM"/>
    <property type="match status" value="2"/>
</dbReference>
<dbReference type="PANTHER" id="PTHR47330">
    <property type="entry name" value="POLY(U)-BINDING-SPLICING FACTOR PUF60-B-RELATED"/>
    <property type="match status" value="1"/>
</dbReference>
<dbReference type="Pfam" id="PF25298">
    <property type="entry name" value="Baculo_FP_2nd"/>
    <property type="match status" value="1"/>
</dbReference>
<dbReference type="InterPro" id="IPR035979">
    <property type="entry name" value="RBD_domain_sf"/>
</dbReference>
<organism evidence="5 6">
    <name type="scientific">Operophtera brumata</name>
    <name type="common">Winter moth</name>
    <name type="synonym">Phalaena brumata</name>
    <dbReference type="NCBI Taxonomy" id="104452"/>
    <lineage>
        <taxon>Eukaryota</taxon>
        <taxon>Metazoa</taxon>
        <taxon>Ecdysozoa</taxon>
        <taxon>Arthropoda</taxon>
        <taxon>Hexapoda</taxon>
        <taxon>Insecta</taxon>
        <taxon>Pterygota</taxon>
        <taxon>Neoptera</taxon>
        <taxon>Endopterygota</taxon>
        <taxon>Lepidoptera</taxon>
        <taxon>Glossata</taxon>
        <taxon>Ditrysia</taxon>
        <taxon>Geometroidea</taxon>
        <taxon>Geometridae</taxon>
        <taxon>Larentiinae</taxon>
        <taxon>Operophtera</taxon>
    </lineage>
</organism>
<dbReference type="Gene3D" id="3.30.70.330">
    <property type="match status" value="2"/>
</dbReference>
<feature type="domain" description="RRM" evidence="4">
    <location>
        <begin position="190"/>
        <end position="250"/>
    </location>
</feature>
<dbReference type="GO" id="GO:0071013">
    <property type="term" value="C:catalytic step 2 spliceosome"/>
    <property type="evidence" value="ECO:0007669"/>
    <property type="project" value="TreeGrafter"/>
</dbReference>
<accession>A0A0L7LKW3</accession>
<reference evidence="5 6" key="1">
    <citation type="journal article" date="2015" name="Genome Biol. Evol.">
        <title>The genome of winter moth (Operophtera brumata) provides a genomic perspective on sexual dimorphism and phenology.</title>
        <authorList>
            <person name="Derks M.F."/>
            <person name="Smit S."/>
            <person name="Salis L."/>
            <person name="Schijlen E."/>
            <person name="Bossers A."/>
            <person name="Mateman C."/>
            <person name="Pijl A.S."/>
            <person name="de Ridder D."/>
            <person name="Groenen M.A."/>
            <person name="Visser M.E."/>
            <person name="Megens H.J."/>
        </authorList>
    </citation>
    <scope>NUCLEOTIDE SEQUENCE [LARGE SCALE GENOMIC DNA]</scope>
    <source>
        <strain evidence="5">WM2013NL</strain>
        <tissue evidence="5">Head and thorax</tissue>
    </source>
</reference>
<dbReference type="InterPro" id="IPR000504">
    <property type="entry name" value="RRM_dom"/>
</dbReference>
<keyword evidence="1 2" id="KW-0694">RNA-binding</keyword>
<dbReference type="CDD" id="cd15489">
    <property type="entry name" value="PHD_SF"/>
    <property type="match status" value="1"/>
</dbReference>
<dbReference type="EMBL" id="JTDY01000729">
    <property type="protein sequence ID" value="KOB76082.1"/>
    <property type="molecule type" value="Genomic_DNA"/>
</dbReference>
<evidence type="ECO:0000313" key="5">
    <source>
        <dbReference type="EMBL" id="KOB76082.1"/>
    </source>
</evidence>
<dbReference type="Pfam" id="PF03372">
    <property type="entry name" value="Exo_endo_phos"/>
    <property type="match status" value="1"/>
</dbReference>
<dbReference type="InterPro" id="IPR005135">
    <property type="entry name" value="Endo/exonuclease/phosphatase"/>
</dbReference>
<dbReference type="AlphaFoldDB" id="A0A0L7LKW3"/>
<feature type="compositionally biased region" description="Pro residues" evidence="3">
    <location>
        <begin position="21"/>
        <end position="33"/>
    </location>
</feature>
<dbReference type="InterPro" id="IPR012677">
    <property type="entry name" value="Nucleotide-bd_a/b_plait_sf"/>
</dbReference>
<feature type="region of interest" description="Disordered" evidence="3">
    <location>
        <begin position="1"/>
        <end position="112"/>
    </location>
</feature>
<dbReference type="STRING" id="104452.A0A0L7LKW3"/>
<evidence type="ECO:0000313" key="6">
    <source>
        <dbReference type="Proteomes" id="UP000037510"/>
    </source>
</evidence>
<dbReference type="GO" id="GO:0000381">
    <property type="term" value="P:regulation of alternative mRNA splicing, via spliceosome"/>
    <property type="evidence" value="ECO:0007669"/>
    <property type="project" value="TreeGrafter"/>
</dbReference>
<dbReference type="InterPro" id="IPR011011">
    <property type="entry name" value="Znf_FYVE_PHD"/>
</dbReference>
<evidence type="ECO:0000256" key="3">
    <source>
        <dbReference type="SAM" id="MobiDB-lite"/>
    </source>
</evidence>
<dbReference type="GO" id="GO:0071011">
    <property type="term" value="C:precatalytic spliceosome"/>
    <property type="evidence" value="ECO:0007669"/>
    <property type="project" value="TreeGrafter"/>
</dbReference>
<dbReference type="GO" id="GO:0000380">
    <property type="term" value="P:alternative mRNA splicing, via spliceosome"/>
    <property type="evidence" value="ECO:0007669"/>
    <property type="project" value="TreeGrafter"/>
</dbReference>
<gene>
    <name evidence="5" type="ORF">OBRU01_04405</name>
</gene>
<dbReference type="SMART" id="SM00360">
    <property type="entry name" value="RRM"/>
    <property type="match status" value="1"/>
</dbReference>
<dbReference type="InterPro" id="IPR057251">
    <property type="entry name" value="FP_C"/>
</dbReference>
<comment type="caution">
    <text evidence="5">The sequence shown here is derived from an EMBL/GenBank/DDBJ whole genome shotgun (WGS) entry which is preliminary data.</text>
</comment>